<reference evidence="2 3" key="1">
    <citation type="submission" date="2023-12" db="EMBL/GenBank/DDBJ databases">
        <title>Whole-genome sequencing of halo(alkali)philic microorganisms from hypersaline lakes.</title>
        <authorList>
            <person name="Sorokin D.Y."/>
            <person name="Merkel A.Y."/>
            <person name="Messina E."/>
            <person name="Yakimov M."/>
        </authorList>
    </citation>
    <scope>NUCLEOTIDE SEQUENCE [LARGE SCALE GENOMIC DNA]</scope>
    <source>
        <strain evidence="2 3">AB-CW1</strain>
    </source>
</reference>
<organism evidence="2 3">
    <name type="scientific">Natronospira elongata</name>
    <dbReference type="NCBI Taxonomy" id="3110268"/>
    <lineage>
        <taxon>Bacteria</taxon>
        <taxon>Pseudomonadati</taxon>
        <taxon>Pseudomonadota</taxon>
        <taxon>Gammaproteobacteria</taxon>
        <taxon>Natronospirales</taxon>
        <taxon>Natronospiraceae</taxon>
        <taxon>Natronospira</taxon>
    </lineage>
</organism>
<evidence type="ECO:0000256" key="1">
    <source>
        <dbReference type="SAM" id="MobiDB-lite"/>
    </source>
</evidence>
<protein>
    <submittedName>
        <fullName evidence="2">TIGR02221 family CRISPR-associated protein</fullName>
    </submittedName>
</protein>
<dbReference type="Gene3D" id="3.40.50.10640">
    <property type="entry name" value="SSO1389-like"/>
    <property type="match status" value="1"/>
</dbReference>
<comment type="caution">
    <text evidence="2">The sequence shown here is derived from an EMBL/GenBank/DDBJ whole genome shotgun (WGS) entry which is preliminary data.</text>
</comment>
<dbReference type="SUPFAM" id="SSF160980">
    <property type="entry name" value="SSO1389-like"/>
    <property type="match status" value="1"/>
</dbReference>
<feature type="region of interest" description="Disordered" evidence="1">
    <location>
        <begin position="360"/>
        <end position="380"/>
    </location>
</feature>
<evidence type="ECO:0000313" key="2">
    <source>
        <dbReference type="EMBL" id="MEA5446825.1"/>
    </source>
</evidence>
<gene>
    <name evidence="2" type="primary">csx2</name>
    <name evidence="2" type="ORF">VCB98_13440</name>
</gene>
<dbReference type="EMBL" id="JAYGII010000063">
    <property type="protein sequence ID" value="MEA5446825.1"/>
    <property type="molecule type" value="Genomic_DNA"/>
</dbReference>
<accession>A0AAP6JGZ2</accession>
<name>A0AAP6JGZ2_9GAMM</name>
<dbReference type="RefSeq" id="WP_346053385.1">
    <property type="nucleotide sequence ID" value="NZ_JAYGII010000063.1"/>
</dbReference>
<sequence>MSTVLISFIGRTPKDQDGYRQTVYRFPNGEEHETAYFGWSLAEKRAPDRMVILGTSGSMWEFLVETQNIPEADDTIINLMEACEKHTVTQAQLDSVKPLLNEHCPFELELGLIPAGSEPADLTSTLAVMSEHVNPDDQVILDITHGLRHLPMLALVCAMMLRRLHGIEIQHIYYGQYNPDTKLGTVHDLHSMLHLMDWVQALERFDHDGNYGVFAPLLEKEGIPEDRIRCLSEAAYYERLFNLGSAQAKLNTFMPVLNEPLPGTGALFTEGLKDRLSWAKDKDRGRQQWHQAEFYLKQGDYPRAAIFGCEAFISSLLESGEAVTDHNQRENAEQEFRDGLRGDPARRGDYEELKKIRNSLAHGNRPKKGSQTEKSLKTQQALDSTLKKLFSRLRQQPPKRQSEAS</sequence>
<dbReference type="Proteomes" id="UP001302316">
    <property type="component" value="Unassembled WGS sequence"/>
</dbReference>
<feature type="region of interest" description="Disordered" evidence="1">
    <location>
        <begin position="324"/>
        <end position="348"/>
    </location>
</feature>
<dbReference type="InterPro" id="IPR011742">
    <property type="entry name" value="CRISPR-assoc_prot_TM1812"/>
</dbReference>
<keyword evidence="3" id="KW-1185">Reference proteome</keyword>
<dbReference type="NCBIfam" id="TIGR02221">
    <property type="entry name" value="cas_TM1812"/>
    <property type="match status" value="1"/>
</dbReference>
<dbReference type="InterPro" id="IPR013383">
    <property type="entry name" value="CRISPR-assoc_prot_DxTHG_CS"/>
</dbReference>
<dbReference type="NCBIfam" id="TIGR02549">
    <property type="entry name" value="CRISPR_DxTHG"/>
    <property type="match status" value="1"/>
</dbReference>
<dbReference type="CDD" id="cd09732">
    <property type="entry name" value="Csx1_III-U"/>
    <property type="match status" value="1"/>
</dbReference>
<dbReference type="AlphaFoldDB" id="A0AAP6JGZ2"/>
<evidence type="ECO:0000313" key="3">
    <source>
        <dbReference type="Proteomes" id="UP001302316"/>
    </source>
</evidence>
<proteinExistence type="predicted"/>